<reference evidence="6 7" key="1">
    <citation type="journal article" date="2020" name="Nature">
        <title>Bacterial chemolithoautotrophy via manganese oxidation.</title>
        <authorList>
            <person name="Yu H."/>
            <person name="Leadbetter J.R."/>
        </authorList>
    </citation>
    <scope>NUCLEOTIDE SEQUENCE [LARGE SCALE GENOMIC DNA]</scope>
    <source>
        <strain evidence="6 7">Mn-1</strain>
    </source>
</reference>
<evidence type="ECO:0000256" key="4">
    <source>
        <dbReference type="PROSITE-ProRule" id="PRU00433"/>
    </source>
</evidence>
<keyword evidence="3 4" id="KW-0408">Iron</keyword>
<evidence type="ECO:0000256" key="2">
    <source>
        <dbReference type="ARBA" id="ARBA00022723"/>
    </source>
</evidence>
<dbReference type="InterPro" id="IPR036909">
    <property type="entry name" value="Cyt_c-like_dom_sf"/>
</dbReference>
<evidence type="ECO:0000313" key="7">
    <source>
        <dbReference type="Proteomes" id="UP000534783"/>
    </source>
</evidence>
<keyword evidence="2 4" id="KW-0479">Metal-binding</keyword>
<evidence type="ECO:0000259" key="5">
    <source>
        <dbReference type="PROSITE" id="PS51007"/>
    </source>
</evidence>
<gene>
    <name evidence="6" type="ORF">MNODULE_14850</name>
</gene>
<evidence type="ECO:0000256" key="3">
    <source>
        <dbReference type="ARBA" id="ARBA00023004"/>
    </source>
</evidence>
<protein>
    <submittedName>
        <fullName evidence="6">DUF1924 domain-containing protein</fullName>
    </submittedName>
</protein>
<organism evidence="6 7">
    <name type="scientific">Candidatus Manganitrophus noduliformans</name>
    <dbReference type="NCBI Taxonomy" id="2606439"/>
    <lineage>
        <taxon>Bacteria</taxon>
        <taxon>Pseudomonadati</taxon>
        <taxon>Nitrospirota</taxon>
        <taxon>Nitrospiria</taxon>
        <taxon>Candidatus Troglogloeales</taxon>
        <taxon>Candidatus Manganitrophaceae</taxon>
        <taxon>Candidatus Manganitrophus</taxon>
    </lineage>
</organism>
<feature type="domain" description="Cytochrome c" evidence="5">
    <location>
        <begin position="30"/>
        <end position="124"/>
    </location>
</feature>
<dbReference type="Pfam" id="PF09086">
    <property type="entry name" value="DUF1924"/>
    <property type="match status" value="1"/>
</dbReference>
<dbReference type="GO" id="GO:0009055">
    <property type="term" value="F:electron transfer activity"/>
    <property type="evidence" value="ECO:0007669"/>
    <property type="project" value="InterPro"/>
</dbReference>
<dbReference type="GO" id="GO:0020037">
    <property type="term" value="F:heme binding"/>
    <property type="evidence" value="ECO:0007669"/>
    <property type="project" value="InterPro"/>
</dbReference>
<dbReference type="InterPro" id="IPR009056">
    <property type="entry name" value="Cyt_c-like_dom"/>
</dbReference>
<dbReference type="InterPro" id="IPR015170">
    <property type="entry name" value="DUF1924_SHP"/>
</dbReference>
<keyword evidence="7" id="KW-1185">Reference proteome</keyword>
<evidence type="ECO:0000313" key="6">
    <source>
        <dbReference type="EMBL" id="NKE72025.1"/>
    </source>
</evidence>
<sequence length="124" mass="13699">MVFVSGASFANAAVVDDLLGQYQTQVGGAFSAEEGKAAWNRLIPDAKTGEERSCAGCHGSDLRRVGKHLQTGKPIDPMAPSVNAKRLTDPKFVEKWFKRNCQWTLGRECTPKEKGMFLTFIQHQ</sequence>
<dbReference type="AlphaFoldDB" id="A0A7X6IC20"/>
<keyword evidence="1 4" id="KW-0349">Heme</keyword>
<comment type="caution">
    <text evidence="6">The sequence shown here is derived from an EMBL/GenBank/DDBJ whole genome shotgun (WGS) entry which is preliminary data.</text>
</comment>
<name>A0A7X6IC20_9BACT</name>
<dbReference type="Proteomes" id="UP000534783">
    <property type="component" value="Unassembled WGS sequence"/>
</dbReference>
<dbReference type="EMBL" id="VTOW01000003">
    <property type="protein sequence ID" value="NKE72025.1"/>
    <property type="molecule type" value="Genomic_DNA"/>
</dbReference>
<proteinExistence type="predicted"/>
<dbReference type="SUPFAM" id="SSF46626">
    <property type="entry name" value="Cytochrome c"/>
    <property type="match status" value="1"/>
</dbReference>
<dbReference type="PROSITE" id="PS51007">
    <property type="entry name" value="CYTC"/>
    <property type="match status" value="1"/>
</dbReference>
<evidence type="ECO:0000256" key="1">
    <source>
        <dbReference type="ARBA" id="ARBA00022617"/>
    </source>
</evidence>
<dbReference type="GO" id="GO:0046872">
    <property type="term" value="F:metal ion binding"/>
    <property type="evidence" value="ECO:0007669"/>
    <property type="project" value="UniProtKB-KW"/>
</dbReference>
<dbReference type="Gene3D" id="1.10.760.10">
    <property type="entry name" value="Cytochrome c-like domain"/>
    <property type="match status" value="1"/>
</dbReference>
<accession>A0A7X6IC20</accession>